<reference evidence="2" key="2">
    <citation type="submission" date="2020-09" db="EMBL/GenBank/DDBJ databases">
        <authorList>
            <person name="Sun Q."/>
            <person name="Zhou Y."/>
        </authorList>
    </citation>
    <scope>NUCLEOTIDE SEQUENCE</scope>
    <source>
        <strain evidence="2">CGMCC 1.12195</strain>
    </source>
</reference>
<name>A0A917MCS2_9SPHI</name>
<protein>
    <submittedName>
        <fullName evidence="2">Uncharacterized protein</fullName>
    </submittedName>
</protein>
<dbReference type="EMBL" id="BMER01000003">
    <property type="protein sequence ID" value="GGG92659.1"/>
    <property type="molecule type" value="Genomic_DNA"/>
</dbReference>
<gene>
    <name evidence="2" type="ORF">GCM10007415_29350</name>
</gene>
<comment type="caution">
    <text evidence="2">The sequence shown here is derived from an EMBL/GenBank/DDBJ whole genome shotgun (WGS) entry which is preliminary data.</text>
</comment>
<evidence type="ECO:0000313" key="3">
    <source>
        <dbReference type="Proteomes" id="UP000660862"/>
    </source>
</evidence>
<sequence>MRFVLIPIIAAAFLFAVGFLVMHLWNYTLPVIFGVGTITLWQAMALFFLCKILFGFGGGGGKGGGPWGRRKAMRQKFDRMSDDEKERVRAYMRSRSHCWGDVDEAPEKKDNVDDTSNK</sequence>
<proteinExistence type="predicted"/>
<accession>A0A917MCS2</accession>
<organism evidence="2 3">
    <name type="scientific">Parapedobacter pyrenivorans</name>
    <dbReference type="NCBI Taxonomy" id="1305674"/>
    <lineage>
        <taxon>Bacteria</taxon>
        <taxon>Pseudomonadati</taxon>
        <taxon>Bacteroidota</taxon>
        <taxon>Sphingobacteriia</taxon>
        <taxon>Sphingobacteriales</taxon>
        <taxon>Sphingobacteriaceae</taxon>
        <taxon>Parapedobacter</taxon>
    </lineage>
</organism>
<evidence type="ECO:0000256" key="1">
    <source>
        <dbReference type="SAM" id="Phobius"/>
    </source>
</evidence>
<evidence type="ECO:0000313" key="2">
    <source>
        <dbReference type="EMBL" id="GGG92659.1"/>
    </source>
</evidence>
<keyword evidence="3" id="KW-1185">Reference proteome</keyword>
<feature type="transmembrane region" description="Helical" evidence="1">
    <location>
        <begin position="31"/>
        <end position="54"/>
    </location>
</feature>
<feature type="transmembrane region" description="Helical" evidence="1">
    <location>
        <begin position="5"/>
        <end position="25"/>
    </location>
</feature>
<dbReference type="Proteomes" id="UP000660862">
    <property type="component" value="Unassembled WGS sequence"/>
</dbReference>
<reference evidence="2" key="1">
    <citation type="journal article" date="2014" name="Int. J. Syst. Evol. Microbiol.">
        <title>Complete genome sequence of Corynebacterium casei LMG S-19264T (=DSM 44701T), isolated from a smear-ripened cheese.</title>
        <authorList>
            <consortium name="US DOE Joint Genome Institute (JGI-PGF)"/>
            <person name="Walter F."/>
            <person name="Albersmeier A."/>
            <person name="Kalinowski J."/>
            <person name="Ruckert C."/>
        </authorList>
    </citation>
    <scope>NUCLEOTIDE SEQUENCE</scope>
    <source>
        <strain evidence="2">CGMCC 1.12195</strain>
    </source>
</reference>
<keyword evidence="1" id="KW-0472">Membrane</keyword>
<keyword evidence="1" id="KW-1133">Transmembrane helix</keyword>
<keyword evidence="1" id="KW-0812">Transmembrane</keyword>
<dbReference type="AlphaFoldDB" id="A0A917MCS2"/>